<dbReference type="Gene3D" id="3.30.70.100">
    <property type="match status" value="1"/>
</dbReference>
<dbReference type="InterPro" id="IPR013097">
    <property type="entry name" value="Dabb"/>
</dbReference>
<gene>
    <name evidence="3" type="ORF">MNBD_NITROSPINAE01-569</name>
</gene>
<name>A0A3B1BW65_9ZZZZ</name>
<sequence length="101" mass="11538">MVRHIVFFKLKQGVLEKEKDQFVKELLELQNKIDVVRAIEVASDIGKKENSCDIVLNSLFDSMAAVEEYAVHPAHIEVLKTVKALCETTSKIDYKTKLVYI</sequence>
<accession>A0A3B1BW65</accession>
<dbReference type="SUPFAM" id="SSF54909">
    <property type="entry name" value="Dimeric alpha+beta barrel"/>
    <property type="match status" value="1"/>
</dbReference>
<dbReference type="SMART" id="SM00886">
    <property type="entry name" value="Dabb"/>
    <property type="match status" value="1"/>
</dbReference>
<evidence type="ECO:0000259" key="2">
    <source>
        <dbReference type="PROSITE" id="PS51502"/>
    </source>
</evidence>
<dbReference type="PANTHER" id="PTHR33178:SF5">
    <property type="entry name" value="EXPRESSED PROTEIN"/>
    <property type="match status" value="1"/>
</dbReference>
<protein>
    <recommendedName>
        <fullName evidence="2">Stress-response A/B barrel domain-containing protein</fullName>
    </recommendedName>
</protein>
<dbReference type="PANTHER" id="PTHR33178">
    <property type="match status" value="1"/>
</dbReference>
<dbReference type="PROSITE" id="PS51502">
    <property type="entry name" value="S_R_A_B_BARREL"/>
    <property type="match status" value="1"/>
</dbReference>
<reference evidence="3" key="1">
    <citation type="submission" date="2018-06" db="EMBL/GenBank/DDBJ databases">
        <authorList>
            <person name="Zhirakovskaya E."/>
        </authorList>
    </citation>
    <scope>NUCLEOTIDE SEQUENCE</scope>
</reference>
<dbReference type="AlphaFoldDB" id="A0A3B1BW65"/>
<dbReference type="Pfam" id="PF07876">
    <property type="entry name" value="Dabb"/>
    <property type="match status" value="1"/>
</dbReference>
<evidence type="ECO:0000256" key="1">
    <source>
        <dbReference type="ARBA" id="ARBA00011738"/>
    </source>
</evidence>
<dbReference type="InterPro" id="IPR011008">
    <property type="entry name" value="Dimeric_a/b-barrel"/>
</dbReference>
<organism evidence="3">
    <name type="scientific">hydrothermal vent metagenome</name>
    <dbReference type="NCBI Taxonomy" id="652676"/>
    <lineage>
        <taxon>unclassified sequences</taxon>
        <taxon>metagenomes</taxon>
        <taxon>ecological metagenomes</taxon>
    </lineage>
</organism>
<dbReference type="EMBL" id="UOGC01000001">
    <property type="protein sequence ID" value="VAX14920.1"/>
    <property type="molecule type" value="Genomic_DNA"/>
</dbReference>
<feature type="domain" description="Stress-response A/B barrel" evidence="2">
    <location>
        <begin position="2"/>
        <end position="94"/>
    </location>
</feature>
<dbReference type="InterPro" id="IPR044662">
    <property type="entry name" value="HS1/DABB1-like"/>
</dbReference>
<comment type="subunit">
    <text evidence="1">Homodimer.</text>
</comment>
<proteinExistence type="predicted"/>
<evidence type="ECO:0000313" key="3">
    <source>
        <dbReference type="EMBL" id="VAX14920.1"/>
    </source>
</evidence>